<name>A0A8X8YQZ5_SALSN</name>
<feature type="compositionally biased region" description="Basic and acidic residues" evidence="1">
    <location>
        <begin position="29"/>
        <end position="40"/>
    </location>
</feature>
<protein>
    <submittedName>
        <fullName evidence="2">Uncharacterized protein</fullName>
    </submittedName>
</protein>
<dbReference type="PANTHER" id="PTHR46250">
    <property type="entry name" value="MYB/SANT-LIKE DNA-BINDING DOMAIN PROTEIN-RELATED"/>
    <property type="match status" value="1"/>
</dbReference>
<dbReference type="Proteomes" id="UP000298416">
    <property type="component" value="Unassembled WGS sequence"/>
</dbReference>
<feature type="region of interest" description="Disordered" evidence="1">
    <location>
        <begin position="1"/>
        <end position="40"/>
    </location>
</feature>
<gene>
    <name evidence="2" type="ORF">SASPL_101953</name>
</gene>
<evidence type="ECO:0000313" key="2">
    <source>
        <dbReference type="EMBL" id="KAG6437046.1"/>
    </source>
</evidence>
<keyword evidence="3" id="KW-1185">Reference proteome</keyword>
<proteinExistence type="predicted"/>
<sequence length="97" mass="10998">MADSQLRSNAYEWDPSGQGSSEFGHSKAVKGDRSRRSWSDREEATFLAALKELVAIGWKSDNGFRAGYLQLLEESMKKEFPKTDIKAHPHVYSKFTT</sequence>
<dbReference type="EMBL" id="PNBA02000001">
    <property type="protein sequence ID" value="KAG6437046.1"/>
    <property type="molecule type" value="Genomic_DNA"/>
</dbReference>
<evidence type="ECO:0000256" key="1">
    <source>
        <dbReference type="SAM" id="MobiDB-lite"/>
    </source>
</evidence>
<comment type="caution">
    <text evidence="2">The sequence shown here is derived from an EMBL/GenBank/DDBJ whole genome shotgun (WGS) entry which is preliminary data.</text>
</comment>
<organism evidence="2">
    <name type="scientific">Salvia splendens</name>
    <name type="common">Scarlet sage</name>
    <dbReference type="NCBI Taxonomy" id="180675"/>
    <lineage>
        <taxon>Eukaryota</taxon>
        <taxon>Viridiplantae</taxon>
        <taxon>Streptophyta</taxon>
        <taxon>Embryophyta</taxon>
        <taxon>Tracheophyta</taxon>
        <taxon>Spermatophyta</taxon>
        <taxon>Magnoliopsida</taxon>
        <taxon>eudicotyledons</taxon>
        <taxon>Gunneridae</taxon>
        <taxon>Pentapetalae</taxon>
        <taxon>asterids</taxon>
        <taxon>lamiids</taxon>
        <taxon>Lamiales</taxon>
        <taxon>Lamiaceae</taxon>
        <taxon>Nepetoideae</taxon>
        <taxon>Mentheae</taxon>
        <taxon>Salviinae</taxon>
        <taxon>Salvia</taxon>
        <taxon>Salvia subgen. Calosphace</taxon>
        <taxon>core Calosphace</taxon>
    </lineage>
</organism>
<reference evidence="2" key="2">
    <citation type="submission" date="2020-08" db="EMBL/GenBank/DDBJ databases">
        <title>Plant Genome Project.</title>
        <authorList>
            <person name="Zhang R.-G."/>
        </authorList>
    </citation>
    <scope>NUCLEOTIDE SEQUENCE</scope>
    <source>
        <strain evidence="2">Huo1</strain>
        <tissue evidence="2">Leaf</tissue>
    </source>
</reference>
<reference evidence="2" key="1">
    <citation type="submission" date="2018-01" db="EMBL/GenBank/DDBJ databases">
        <authorList>
            <person name="Mao J.F."/>
        </authorList>
    </citation>
    <scope>NUCLEOTIDE SEQUENCE</scope>
    <source>
        <strain evidence="2">Huo1</strain>
        <tissue evidence="2">Leaf</tissue>
    </source>
</reference>
<evidence type="ECO:0000313" key="3">
    <source>
        <dbReference type="Proteomes" id="UP000298416"/>
    </source>
</evidence>
<accession>A0A8X8YQZ5</accession>
<dbReference type="AlphaFoldDB" id="A0A8X8YQZ5"/>